<accession>A0AA39LWV3</accession>
<dbReference type="AlphaFoldDB" id="A0AA39LWV3"/>
<keyword evidence="3" id="KW-1185">Reference proteome</keyword>
<gene>
    <name evidence="2" type="ORF">QR680_006274</name>
</gene>
<comment type="caution">
    <text evidence="2">The sequence shown here is derived from an EMBL/GenBank/DDBJ whole genome shotgun (WGS) entry which is preliminary data.</text>
</comment>
<dbReference type="Proteomes" id="UP001175271">
    <property type="component" value="Unassembled WGS sequence"/>
</dbReference>
<feature type="region of interest" description="Disordered" evidence="1">
    <location>
        <begin position="265"/>
        <end position="294"/>
    </location>
</feature>
<name>A0AA39LWV3_9BILA</name>
<feature type="region of interest" description="Disordered" evidence="1">
    <location>
        <begin position="378"/>
        <end position="409"/>
    </location>
</feature>
<feature type="compositionally biased region" description="Polar residues" evidence="1">
    <location>
        <begin position="378"/>
        <end position="387"/>
    </location>
</feature>
<proteinExistence type="predicted"/>
<organism evidence="2 3">
    <name type="scientific">Steinernema hermaphroditum</name>
    <dbReference type="NCBI Taxonomy" id="289476"/>
    <lineage>
        <taxon>Eukaryota</taxon>
        <taxon>Metazoa</taxon>
        <taxon>Ecdysozoa</taxon>
        <taxon>Nematoda</taxon>
        <taxon>Chromadorea</taxon>
        <taxon>Rhabditida</taxon>
        <taxon>Tylenchina</taxon>
        <taxon>Panagrolaimomorpha</taxon>
        <taxon>Strongyloidoidea</taxon>
        <taxon>Steinernematidae</taxon>
        <taxon>Steinernema</taxon>
    </lineage>
</organism>
<dbReference type="EMBL" id="JAUCMV010000003">
    <property type="protein sequence ID" value="KAK0412548.1"/>
    <property type="molecule type" value="Genomic_DNA"/>
</dbReference>
<protein>
    <submittedName>
        <fullName evidence="2">Uncharacterized protein</fullName>
    </submittedName>
</protein>
<evidence type="ECO:0000313" key="2">
    <source>
        <dbReference type="EMBL" id="KAK0412548.1"/>
    </source>
</evidence>
<evidence type="ECO:0000313" key="3">
    <source>
        <dbReference type="Proteomes" id="UP001175271"/>
    </source>
</evidence>
<evidence type="ECO:0000256" key="1">
    <source>
        <dbReference type="SAM" id="MobiDB-lite"/>
    </source>
</evidence>
<sequence>MFAVATVLAERDPRHTLLLSGLLVLPHSSLTNTCVSPPQFLLVSSLQQQLFLVVAFAIRRHRRSRTARRTDLKPPTIRVSHHFSEHLLLLRFDFLTSSSKMMGTLVNKFEQQSLQDHSPTMELRKSARISAAQQKIQLESILLPNFGDSGTESEDDELEQLSSAAIDTQDRYSRRSGSAEPLRSPAVLRASRTLEDVVGPSPPALTSSPPLASEFDTNSWDSMGCESGIVLRYSEERDSLSNHSLDFGHSFNSSDALADISSSSSTISLTAGGNSGKPGAFKPVTGKRRSQNVSTLSLPNAIGEKRSWDSSNSERMIDFSHLAPVASRTRSGTLQGQNSPTDISRPLLTACRRQPVRLIIHNPSGAPHRRQIDSQIPNEPVNLSQSPPSHPMTKRGRRSSGGGPGRSLDFEKMREKMMDAIAMEPFCNLSLSDEKRKEWVFPDPSTFCKGRCVHVDPRNYCPYCGFDFAPSEGLESESD</sequence>
<reference evidence="2" key="1">
    <citation type="submission" date="2023-06" db="EMBL/GenBank/DDBJ databases">
        <title>Genomic analysis of the entomopathogenic nematode Steinernema hermaphroditum.</title>
        <authorList>
            <person name="Schwarz E.M."/>
            <person name="Heppert J.K."/>
            <person name="Baniya A."/>
            <person name="Schwartz H.T."/>
            <person name="Tan C.-H."/>
            <person name="Antoshechkin I."/>
            <person name="Sternberg P.W."/>
            <person name="Goodrich-Blair H."/>
            <person name="Dillman A.R."/>
        </authorList>
    </citation>
    <scope>NUCLEOTIDE SEQUENCE</scope>
    <source>
        <strain evidence="2">PS9179</strain>
        <tissue evidence="2">Whole animal</tissue>
    </source>
</reference>
<feature type="region of interest" description="Disordered" evidence="1">
    <location>
        <begin position="163"/>
        <end position="186"/>
    </location>
</feature>